<keyword evidence="3" id="KW-1185">Reference proteome</keyword>
<feature type="region of interest" description="Disordered" evidence="1">
    <location>
        <begin position="1075"/>
        <end position="1097"/>
    </location>
</feature>
<dbReference type="EMBL" id="MG450654">
    <property type="protein sequence ID" value="ATW62817.1"/>
    <property type="molecule type" value="Genomic_DNA"/>
</dbReference>
<reference evidence="2 3" key="1">
    <citation type="journal article" date="2018" name="Environ. Microbiol.">
        <title>Novel phage-host interactions and evolution as revealed by a cyanomyovirus isolated from an estuarine environment.</title>
        <authorList>
            <person name="Xu Y."/>
            <person name="Zhang R."/>
            <person name="Wang N."/>
            <person name="Cai L."/>
            <person name="Tong Y."/>
            <person name="Sun Q."/>
            <person name="Chen F."/>
            <person name="Jiao N."/>
        </authorList>
    </citation>
    <scope>NUCLEOTIDE SEQUENCE [LARGE SCALE GENOMIC DNA]</scope>
</reference>
<dbReference type="Proteomes" id="UP000274731">
    <property type="component" value="Segment"/>
</dbReference>
<accession>A0A3G1L3S2</accession>
<proteinExistence type="predicted"/>
<evidence type="ECO:0000256" key="1">
    <source>
        <dbReference type="SAM" id="MobiDB-lite"/>
    </source>
</evidence>
<evidence type="ECO:0000313" key="3">
    <source>
        <dbReference type="Proteomes" id="UP000274731"/>
    </source>
</evidence>
<sequence length="1415" mass="149010">MAGERKSFTLVGNFEDNISPALKKINDSIDKITGVGKKGGKKNKKVDLFDATSTKRDLVSISRSLTQIDNKLKKISRRRITIDKKGIKAAQEEAGALNKMLQQLSRGTQINVDPSGIRAASEELSALQKGLGQRMVPEVDTSGIRAAQEEVSLLSTMMNAAAGVELGRGFGNAIQAGTGSAIRSVGRLSGFIRARINEAAQDQLADIQARGSLFGGLNQAKMFGTPRAGASARELQDINDSNYLGTKVISRVLESAMGEQITKSTNSTDIITLFQRQLTDNILPTVLKAQGITNFDSAKGANGELDRKKLEAILNESGTANKLATLFDQMAAVTPDKHYAPTSARAYTEFLTTGKVNRQLGVFMQNPVLADALEQKGIAAGGDPAKLLQALIEGLEVAMPKAALVEAQSTYIGAQQAFTDTLMNATVGVLSFGAEVAGAGKATLLASGGNEENNNAKVGSALDLMQKNAIAEYDRSVKRDKAAKKRMEVDLKAAKTDADRLTIQGRIERITKKIADTEANRTKDLEKIKEGAKDRLFNTNSPFEILMETSGGTIQAIANFLGTLNNVWMPIVQKIMERFHAPMLRVASFIDGIAESMNDLPEDASFDEMINKWAEGLGSIVAKLFEEISNAMLGVEGDLNKGTDLISRVLDSFMRGFNKLDGSKYAGRIMDGLTKLFNKLLFKDGIWTRGLSEFSWTLVKVFSILAAPATISAMLSGAVSAIGIILSTALISGTQKAMAGGLFAKGVSAAPWGAAAAGAGAGVKPSAWMSPLGAKMANAGRAKLALLARPFQEIGKLLGDIVETLAKNSAIGKAIIGLPKKMSVLGKVFSRASIVFAGVDILMRKASGQSWGTAIGGGVSTAIGAAAGAALLGTLIPVVGAPLGAIAGALVGDKLFSVISTHLDPAAKAQMQAAEAQDRLTKVMEADKMGKNRPESFMAILDSLGGGAGLLAKIEANRSAIPPDVATKLEVVAAAFSKLNNVEAKIANVNRVIDQANQHMVAGDALDKVLKPLLEKKAALEAEQEESARSLIKIYSEGGSEVSRAVGLLAGTIDGGSELIDASLLRLARKLSGGETNSEKWENRRRGRRGRNKSTADTEYRGIISSPTNLARGGLGDAISAEMRNKPPGSDLVIANSSETIIPAANGLGMGDFMDYLSSGFTNVATGINGVFGSLTEFAEISDKSFEKIGKQAEEGFEATTKRVIEANASIGMQILRAVATSSMGGMGGMGGQLGGTPPAGVAALASGLGLQLTSSYRAGDSGWHGAGRAWDYSNGVNTPEMMQFAQTMIAKHGGALKELIYTPLGFSIKNGQRVPPLSPGNHYNHVHLAYGLGAGSPAFFRTASAADNWERSMAKGSPIVSSVRARADEVGGRNTNNFNVTIHQLPGQNAKELAALVAEEISLALEEQIPRTVI</sequence>
<gene>
    <name evidence="2" type="ORF">SCBWM1_gp133</name>
</gene>
<protein>
    <submittedName>
        <fullName evidence="2">Putative tail tape measure protein</fullName>
    </submittedName>
</protein>
<organism evidence="2 3">
    <name type="scientific">Synechococcus phage S-CBWM1</name>
    <dbReference type="NCBI Taxonomy" id="2053653"/>
    <lineage>
        <taxon>Viruses</taxon>
        <taxon>Duplodnaviria</taxon>
        <taxon>Heunggongvirae</taxon>
        <taxon>Uroviricota</taxon>
        <taxon>Caudoviricetes</taxon>
        <taxon>Aokuangvirus</taxon>
        <taxon>Aokuangvirus SCBWM1</taxon>
    </lineage>
</organism>
<evidence type="ECO:0000313" key="2">
    <source>
        <dbReference type="EMBL" id="ATW62817.1"/>
    </source>
</evidence>
<name>A0A3G1L3S2_9CAUD</name>